<organism evidence="1 2">
    <name type="scientific">Gnathostoma spinigerum</name>
    <dbReference type="NCBI Taxonomy" id="75299"/>
    <lineage>
        <taxon>Eukaryota</taxon>
        <taxon>Metazoa</taxon>
        <taxon>Ecdysozoa</taxon>
        <taxon>Nematoda</taxon>
        <taxon>Chromadorea</taxon>
        <taxon>Rhabditida</taxon>
        <taxon>Spirurina</taxon>
        <taxon>Gnathostomatomorpha</taxon>
        <taxon>Gnathostomatoidea</taxon>
        <taxon>Gnathostomatidae</taxon>
        <taxon>Gnathostoma</taxon>
    </lineage>
</organism>
<protein>
    <submittedName>
        <fullName evidence="1">Uncharacterized protein</fullName>
    </submittedName>
</protein>
<sequence length="59" mass="6748">MEYHTLTRFGKFENLSAFTVIIGDQRCELCRILRSIRAIIGAHHSSMNRSLSVDGQFYG</sequence>
<evidence type="ECO:0000313" key="2">
    <source>
        <dbReference type="Proteomes" id="UP001608902"/>
    </source>
</evidence>
<name>A0ABD6EU08_9BILA</name>
<proteinExistence type="predicted"/>
<keyword evidence="2" id="KW-1185">Reference proteome</keyword>
<accession>A0ABD6EU08</accession>
<evidence type="ECO:0000313" key="1">
    <source>
        <dbReference type="EMBL" id="MFH4980936.1"/>
    </source>
</evidence>
<reference evidence="1 2" key="1">
    <citation type="submission" date="2024-08" db="EMBL/GenBank/DDBJ databases">
        <title>Gnathostoma spinigerum genome.</title>
        <authorList>
            <person name="Gonzalez-Bertolin B."/>
            <person name="Monzon S."/>
            <person name="Zaballos A."/>
            <person name="Jimenez P."/>
            <person name="Dekumyoy P."/>
            <person name="Varona S."/>
            <person name="Cuesta I."/>
            <person name="Sumanam S."/>
            <person name="Adisakwattana P."/>
            <person name="Gasser R.B."/>
            <person name="Hernandez-Gonzalez A."/>
            <person name="Young N.D."/>
            <person name="Perteguer M.J."/>
        </authorList>
    </citation>
    <scope>NUCLEOTIDE SEQUENCE [LARGE SCALE GENOMIC DNA]</scope>
    <source>
        <strain evidence="1">AL3</strain>
        <tissue evidence="1">Liver</tissue>
    </source>
</reference>
<dbReference type="Proteomes" id="UP001608902">
    <property type="component" value="Unassembled WGS sequence"/>
</dbReference>
<gene>
    <name evidence="1" type="ORF">AB6A40_007645</name>
</gene>
<dbReference type="EMBL" id="JBGFUD010006328">
    <property type="protein sequence ID" value="MFH4980936.1"/>
    <property type="molecule type" value="Genomic_DNA"/>
</dbReference>
<dbReference type="AlphaFoldDB" id="A0ABD6EU08"/>
<comment type="caution">
    <text evidence="1">The sequence shown here is derived from an EMBL/GenBank/DDBJ whole genome shotgun (WGS) entry which is preliminary data.</text>
</comment>